<gene>
    <name evidence="1" type="ORF">BT96DRAFT_838952</name>
</gene>
<dbReference type="AlphaFoldDB" id="A0A6A4GMC4"/>
<proteinExistence type="predicted"/>
<name>A0A6A4GMC4_9AGAR</name>
<dbReference type="Proteomes" id="UP000799118">
    <property type="component" value="Unassembled WGS sequence"/>
</dbReference>
<accession>A0A6A4GMC4</accession>
<feature type="non-terminal residue" evidence="1">
    <location>
        <position position="172"/>
    </location>
</feature>
<evidence type="ECO:0000313" key="2">
    <source>
        <dbReference type="Proteomes" id="UP000799118"/>
    </source>
</evidence>
<reference evidence="1" key="1">
    <citation type="journal article" date="2019" name="Environ. Microbiol.">
        <title>Fungal ecological strategies reflected in gene transcription - a case study of two litter decomposers.</title>
        <authorList>
            <person name="Barbi F."/>
            <person name="Kohler A."/>
            <person name="Barry K."/>
            <person name="Baskaran P."/>
            <person name="Daum C."/>
            <person name="Fauchery L."/>
            <person name="Ihrmark K."/>
            <person name="Kuo A."/>
            <person name="LaButti K."/>
            <person name="Lipzen A."/>
            <person name="Morin E."/>
            <person name="Grigoriev I.V."/>
            <person name="Henrissat B."/>
            <person name="Lindahl B."/>
            <person name="Martin F."/>
        </authorList>
    </citation>
    <scope>NUCLEOTIDE SEQUENCE</scope>
    <source>
        <strain evidence="1">JB14</strain>
    </source>
</reference>
<organism evidence="1 2">
    <name type="scientific">Gymnopus androsaceus JB14</name>
    <dbReference type="NCBI Taxonomy" id="1447944"/>
    <lineage>
        <taxon>Eukaryota</taxon>
        <taxon>Fungi</taxon>
        <taxon>Dikarya</taxon>
        <taxon>Basidiomycota</taxon>
        <taxon>Agaricomycotina</taxon>
        <taxon>Agaricomycetes</taxon>
        <taxon>Agaricomycetidae</taxon>
        <taxon>Agaricales</taxon>
        <taxon>Marasmiineae</taxon>
        <taxon>Omphalotaceae</taxon>
        <taxon>Gymnopus</taxon>
    </lineage>
</organism>
<dbReference type="EMBL" id="ML769861">
    <property type="protein sequence ID" value="KAE9386626.1"/>
    <property type="molecule type" value="Genomic_DNA"/>
</dbReference>
<protein>
    <recommendedName>
        <fullName evidence="3">Retrotransposon gag domain-containing protein</fullName>
    </recommendedName>
</protein>
<dbReference type="OrthoDB" id="2962718at2759"/>
<sequence length="172" mass="19771">MSLPFTLGTEAQAEIKSDKLPAISKKAPEFNKDVPNNLVPWLAQVERHFVVADIKKDESKKFLALSWMEYHTMQEWIANDTVKTGTWAQMKEALLKGYPESSNHERGSKARLWQLVEDSSLIPRRAYQRLVAYIRAFNLESSKLMKSPAILSNSDAIKYFLHALDDKFKDQI</sequence>
<evidence type="ECO:0000313" key="1">
    <source>
        <dbReference type="EMBL" id="KAE9386626.1"/>
    </source>
</evidence>
<evidence type="ECO:0008006" key="3">
    <source>
        <dbReference type="Google" id="ProtNLM"/>
    </source>
</evidence>
<keyword evidence="2" id="KW-1185">Reference proteome</keyword>